<dbReference type="PANTHER" id="PTHR44757:SF2">
    <property type="entry name" value="BIOFILM ARCHITECTURE MAINTENANCE PROTEIN MBAA"/>
    <property type="match status" value="1"/>
</dbReference>
<dbReference type="SUPFAM" id="SSF55073">
    <property type="entry name" value="Nucleotide cyclase"/>
    <property type="match status" value="1"/>
</dbReference>
<feature type="region of interest" description="Disordered" evidence="1">
    <location>
        <begin position="1"/>
        <end position="24"/>
    </location>
</feature>
<dbReference type="InterPro" id="IPR035965">
    <property type="entry name" value="PAS-like_dom_sf"/>
</dbReference>
<dbReference type="Gene3D" id="3.30.70.270">
    <property type="match status" value="1"/>
</dbReference>
<dbReference type="Pfam" id="PF13426">
    <property type="entry name" value="PAS_9"/>
    <property type="match status" value="1"/>
</dbReference>
<dbReference type="EMBL" id="CP014525">
    <property type="protein sequence ID" value="AMW34671.1"/>
    <property type="molecule type" value="Genomic_DNA"/>
</dbReference>
<dbReference type="CDD" id="cd00130">
    <property type="entry name" value="PAS"/>
    <property type="match status" value="1"/>
</dbReference>
<sequence length="590" mass="63761">MDDREHRDASGNPRGLSGSGSAGGGGLSARLVSLWPGPVLIYGPDRRLISASSAECPLTSSADTEPDILALVSIVQAHGTSCFGSVQIDTPNGFHVYDLAALPGDGATVLVLARAVTLNQGLRVALATGRQRYKDLVEISSDFAWETGIDGRLVFVSPRGALGYPAASLIGRSMADFVLDPEADFPFVTRSSVANVVIWMRRADGGRACVNVSARPVFDDDGQWGGARGICRDITCEQERDEQQERARQREQIFNHIVSTFRDEVIPANVLHVAAETMARGMGAVSCHIFRRAPSSLLPSAGGDAETDPVRILREAMIPGASFGVADEILARMMLERTATGARVYQEQIEGYDALASVCRYHKRINGAVVLFRDQSHDSWREDDRVLLADLADQIGVANEQIDAHENILRLSRTDSLTGLFNRRAFMEEMERRHNRLARDNLSAALLFADLDNFKKVNDVYGHAAGDAALLTVRDMLVGSTRPTDLVARLGGDEFAIWLEGATQKVAVDKAHLLMEMSARELVPLSGSPDFPLGLSVGIAVHLPGGVETLADLMVRADHAMYKVKHAGKGGYAVADQTLSAGPTMRRPRG</sequence>
<dbReference type="InterPro" id="IPR052155">
    <property type="entry name" value="Biofilm_reg_signaling"/>
</dbReference>
<dbReference type="KEGG" id="hjo:AY555_05185"/>
<dbReference type="OrthoDB" id="7216521at2"/>
<dbReference type="SMART" id="SM00267">
    <property type="entry name" value="GGDEF"/>
    <property type="match status" value="1"/>
</dbReference>
<evidence type="ECO:0000259" key="3">
    <source>
        <dbReference type="PROSITE" id="PS50887"/>
    </source>
</evidence>
<dbReference type="InterPro" id="IPR000160">
    <property type="entry name" value="GGDEF_dom"/>
</dbReference>
<dbReference type="Gene3D" id="3.30.450.20">
    <property type="entry name" value="PAS domain"/>
    <property type="match status" value="1"/>
</dbReference>
<accession>A0A143DD39</accession>
<dbReference type="SUPFAM" id="SSF55781">
    <property type="entry name" value="GAF domain-like"/>
    <property type="match status" value="1"/>
</dbReference>
<evidence type="ECO:0008006" key="6">
    <source>
        <dbReference type="Google" id="ProtNLM"/>
    </source>
</evidence>
<dbReference type="InterPro" id="IPR029787">
    <property type="entry name" value="Nucleotide_cyclase"/>
</dbReference>
<dbReference type="InterPro" id="IPR029016">
    <property type="entry name" value="GAF-like_dom_sf"/>
</dbReference>
<organism evidence="4 5">
    <name type="scientific">Haematospirillum jordaniae</name>
    <dbReference type="NCBI Taxonomy" id="1549855"/>
    <lineage>
        <taxon>Bacteria</taxon>
        <taxon>Pseudomonadati</taxon>
        <taxon>Pseudomonadota</taxon>
        <taxon>Alphaproteobacteria</taxon>
        <taxon>Rhodospirillales</taxon>
        <taxon>Novispirillaceae</taxon>
        <taxon>Haematospirillum</taxon>
    </lineage>
</organism>
<dbReference type="InterPro" id="IPR000014">
    <property type="entry name" value="PAS"/>
</dbReference>
<dbReference type="PROSITE" id="PS50113">
    <property type="entry name" value="PAC"/>
    <property type="match status" value="1"/>
</dbReference>
<dbReference type="CDD" id="cd01949">
    <property type="entry name" value="GGDEF"/>
    <property type="match status" value="1"/>
</dbReference>
<dbReference type="RefSeq" id="WP_066134305.1">
    <property type="nucleotide sequence ID" value="NZ_CP014525.1"/>
</dbReference>
<dbReference type="Pfam" id="PF00990">
    <property type="entry name" value="GGDEF"/>
    <property type="match status" value="1"/>
</dbReference>
<dbReference type="PROSITE" id="PS50887">
    <property type="entry name" value="GGDEF"/>
    <property type="match status" value="1"/>
</dbReference>
<dbReference type="PANTHER" id="PTHR44757">
    <property type="entry name" value="DIGUANYLATE CYCLASE DGCP"/>
    <property type="match status" value="1"/>
</dbReference>
<evidence type="ECO:0000313" key="5">
    <source>
        <dbReference type="Proteomes" id="UP000076066"/>
    </source>
</evidence>
<name>A0A143DD39_9PROT</name>
<dbReference type="Proteomes" id="UP000076066">
    <property type="component" value="Chromosome"/>
</dbReference>
<keyword evidence="5" id="KW-1185">Reference proteome</keyword>
<dbReference type="NCBIfam" id="TIGR00229">
    <property type="entry name" value="sensory_box"/>
    <property type="match status" value="1"/>
</dbReference>
<dbReference type="NCBIfam" id="TIGR00254">
    <property type="entry name" value="GGDEF"/>
    <property type="match status" value="1"/>
</dbReference>
<gene>
    <name evidence="4" type="ORF">AY555_05185</name>
</gene>
<dbReference type="GeneID" id="53316545"/>
<dbReference type="InterPro" id="IPR000700">
    <property type="entry name" value="PAS-assoc_C"/>
</dbReference>
<evidence type="ECO:0000259" key="2">
    <source>
        <dbReference type="PROSITE" id="PS50113"/>
    </source>
</evidence>
<dbReference type="AlphaFoldDB" id="A0A143DD39"/>
<feature type="domain" description="PAC" evidence="2">
    <location>
        <begin position="194"/>
        <end position="246"/>
    </location>
</feature>
<protein>
    <recommendedName>
        <fullName evidence="6">Diguanylate cyclase</fullName>
    </recommendedName>
</protein>
<dbReference type="STRING" id="1549855.AY555_05185"/>
<evidence type="ECO:0000256" key="1">
    <source>
        <dbReference type="SAM" id="MobiDB-lite"/>
    </source>
</evidence>
<proteinExistence type="predicted"/>
<evidence type="ECO:0000313" key="4">
    <source>
        <dbReference type="EMBL" id="AMW34671.1"/>
    </source>
</evidence>
<reference evidence="4 5" key="1">
    <citation type="submission" date="2016-02" db="EMBL/GenBank/DDBJ databases">
        <title>Complete Genome of H5569, the type strain of the newly described species Haematospirillium jordaniae.</title>
        <authorList>
            <person name="Nicholson A.C."/>
            <person name="Humrighouse B.W."/>
            <person name="Loparov V."/>
            <person name="McQuiston J.R."/>
        </authorList>
    </citation>
    <scope>NUCLEOTIDE SEQUENCE [LARGE SCALE GENOMIC DNA]</scope>
    <source>
        <strain evidence="4 5">H5569</strain>
    </source>
</reference>
<dbReference type="InterPro" id="IPR043128">
    <property type="entry name" value="Rev_trsase/Diguanyl_cyclase"/>
</dbReference>
<dbReference type="Gene3D" id="3.30.450.40">
    <property type="match status" value="1"/>
</dbReference>
<feature type="domain" description="GGDEF" evidence="3">
    <location>
        <begin position="442"/>
        <end position="577"/>
    </location>
</feature>
<dbReference type="SUPFAM" id="SSF55785">
    <property type="entry name" value="PYP-like sensor domain (PAS domain)"/>
    <property type="match status" value="1"/>
</dbReference>